<keyword evidence="3" id="KW-1185">Reference proteome</keyword>
<organism evidence="3 4">
    <name type="scientific">Meloidogyne floridensis</name>
    <dbReference type="NCBI Taxonomy" id="298350"/>
    <lineage>
        <taxon>Eukaryota</taxon>
        <taxon>Metazoa</taxon>
        <taxon>Ecdysozoa</taxon>
        <taxon>Nematoda</taxon>
        <taxon>Chromadorea</taxon>
        <taxon>Rhabditida</taxon>
        <taxon>Tylenchina</taxon>
        <taxon>Tylenchomorpha</taxon>
        <taxon>Tylenchoidea</taxon>
        <taxon>Meloidogynidae</taxon>
        <taxon>Meloidogyninae</taxon>
        <taxon>Meloidogyne</taxon>
    </lineage>
</organism>
<evidence type="ECO:0000256" key="2">
    <source>
        <dbReference type="SAM" id="MobiDB-lite"/>
    </source>
</evidence>
<feature type="region of interest" description="Disordered" evidence="2">
    <location>
        <begin position="1"/>
        <end position="28"/>
    </location>
</feature>
<feature type="compositionally biased region" description="Polar residues" evidence="2">
    <location>
        <begin position="197"/>
        <end position="212"/>
    </location>
</feature>
<dbReference type="AlphaFoldDB" id="A0A915P5W1"/>
<evidence type="ECO:0000256" key="1">
    <source>
        <dbReference type="SAM" id="Coils"/>
    </source>
</evidence>
<name>A0A915P5W1_9BILA</name>
<accession>A0A915P5W1</accession>
<feature type="region of interest" description="Disordered" evidence="2">
    <location>
        <begin position="196"/>
        <end position="224"/>
    </location>
</feature>
<sequence>MSSSTINRKRKSQETAAPTPRKTTNTSLQANNQQNIQQQNQQNELQAVRDEIARKRNSREKTQPTNLHLIEAIDQESKCTNTDVLMLQWEKNFIFKELRGFVTQSKRGLTPIKKWDRADIIVKIGREGENETIGVFAWGEMAAELEKARPNNFVSLTNMVVVPEDPAKHETWSGSIDFKLKFTRVSTLNILEGEEVTTVQQPESRPSTSAGGTRNEHDDDIYVS</sequence>
<evidence type="ECO:0000313" key="4">
    <source>
        <dbReference type="WBParaSite" id="scf7180000424123.g12363"/>
    </source>
</evidence>
<protein>
    <submittedName>
        <fullName evidence="4">Uncharacterized protein</fullName>
    </submittedName>
</protein>
<reference evidence="4" key="1">
    <citation type="submission" date="2022-11" db="UniProtKB">
        <authorList>
            <consortium name="WormBaseParasite"/>
        </authorList>
    </citation>
    <scope>IDENTIFICATION</scope>
</reference>
<evidence type="ECO:0000313" key="3">
    <source>
        <dbReference type="Proteomes" id="UP000887560"/>
    </source>
</evidence>
<feature type="coiled-coil region" evidence="1">
    <location>
        <begin position="31"/>
        <end position="58"/>
    </location>
</feature>
<dbReference type="WBParaSite" id="scf7180000424123.g12363">
    <property type="protein sequence ID" value="scf7180000424123.g12363"/>
    <property type="gene ID" value="scf7180000424123.g12363"/>
</dbReference>
<dbReference type="Proteomes" id="UP000887560">
    <property type="component" value="Unplaced"/>
</dbReference>
<keyword evidence="1" id="KW-0175">Coiled coil</keyword>
<proteinExistence type="predicted"/>